<evidence type="ECO:0000256" key="5">
    <source>
        <dbReference type="ARBA" id="ARBA00022691"/>
    </source>
</evidence>
<evidence type="ECO:0000259" key="8">
    <source>
        <dbReference type="Pfam" id="PF00590"/>
    </source>
</evidence>
<accession>A0A975U0L4</accession>
<keyword evidence="11" id="KW-1185">Reference proteome</keyword>
<gene>
    <name evidence="6 10" type="primary">rsmI</name>
    <name evidence="10" type="ORF">KO353_09115</name>
</gene>
<dbReference type="InterPro" id="IPR053910">
    <property type="entry name" value="RsmI_HTH"/>
</dbReference>
<dbReference type="Proteomes" id="UP000694001">
    <property type="component" value="Chromosome"/>
</dbReference>
<dbReference type="KEGG" id="elio:KO353_09115"/>
<dbReference type="InterPro" id="IPR000878">
    <property type="entry name" value="4pyrrol_Mease"/>
</dbReference>
<keyword evidence="3 6" id="KW-0489">Methyltransferase</keyword>
<comment type="similarity">
    <text evidence="6">Belongs to the methyltransferase superfamily. RsmI family.</text>
</comment>
<feature type="domain" description="RsmI HTH" evidence="9">
    <location>
        <begin position="257"/>
        <end position="300"/>
    </location>
</feature>
<dbReference type="GO" id="GO:0070677">
    <property type="term" value="F:rRNA (cytosine-2'-O-)-methyltransferase activity"/>
    <property type="evidence" value="ECO:0007669"/>
    <property type="project" value="UniProtKB-UniRule"/>
</dbReference>
<keyword evidence="2 6" id="KW-0698">rRNA processing</keyword>
<dbReference type="RefSeq" id="WP_218284353.1">
    <property type="nucleotide sequence ID" value="NZ_CP076448.1"/>
</dbReference>
<evidence type="ECO:0000256" key="4">
    <source>
        <dbReference type="ARBA" id="ARBA00022679"/>
    </source>
</evidence>
<keyword evidence="4 6" id="KW-0808">Transferase</keyword>
<keyword evidence="1 6" id="KW-0963">Cytoplasm</keyword>
<dbReference type="EMBL" id="CP076448">
    <property type="protein sequence ID" value="QXM23494.1"/>
    <property type="molecule type" value="Genomic_DNA"/>
</dbReference>
<dbReference type="EC" id="2.1.1.198" evidence="6"/>
<dbReference type="CDD" id="cd11648">
    <property type="entry name" value="RsmI"/>
    <property type="match status" value="1"/>
</dbReference>
<evidence type="ECO:0000256" key="3">
    <source>
        <dbReference type="ARBA" id="ARBA00022603"/>
    </source>
</evidence>
<dbReference type="PANTHER" id="PTHR46111:SF1">
    <property type="entry name" value="RIBOSOMAL RNA SMALL SUBUNIT METHYLTRANSFERASE I"/>
    <property type="match status" value="1"/>
</dbReference>
<organism evidence="10 11">
    <name type="scientific">Elioraea tepida</name>
    <dbReference type="NCBI Taxonomy" id="2843330"/>
    <lineage>
        <taxon>Bacteria</taxon>
        <taxon>Pseudomonadati</taxon>
        <taxon>Pseudomonadota</taxon>
        <taxon>Alphaproteobacteria</taxon>
        <taxon>Acetobacterales</taxon>
        <taxon>Elioraeaceae</taxon>
        <taxon>Elioraea</taxon>
    </lineage>
</organism>
<evidence type="ECO:0000313" key="10">
    <source>
        <dbReference type="EMBL" id="QXM23494.1"/>
    </source>
</evidence>
<proteinExistence type="inferred from homology"/>
<comment type="function">
    <text evidence="6">Catalyzes the 2'-O-methylation of the ribose of cytidine 1402 (C1402) in 16S rRNA.</text>
</comment>
<dbReference type="PIRSF" id="PIRSF005917">
    <property type="entry name" value="MTase_YraL"/>
    <property type="match status" value="1"/>
</dbReference>
<dbReference type="GO" id="GO:0005737">
    <property type="term" value="C:cytoplasm"/>
    <property type="evidence" value="ECO:0007669"/>
    <property type="project" value="UniProtKB-SubCell"/>
</dbReference>
<comment type="subcellular location">
    <subcellularLocation>
        <location evidence="6">Cytoplasm</location>
    </subcellularLocation>
</comment>
<keyword evidence="5 6" id="KW-0949">S-adenosyl-L-methionine</keyword>
<protein>
    <recommendedName>
        <fullName evidence="6">Ribosomal RNA small subunit methyltransferase I</fullName>
        <ecNumber evidence="6">2.1.1.198</ecNumber>
    </recommendedName>
    <alternativeName>
        <fullName evidence="6">16S rRNA 2'-O-ribose C1402 methyltransferase</fullName>
    </alternativeName>
    <alternativeName>
        <fullName evidence="6">rRNA (cytidine-2'-O-)-methyltransferase RsmI</fullName>
    </alternativeName>
</protein>
<dbReference type="FunFam" id="3.40.1010.10:FF:000007">
    <property type="entry name" value="Ribosomal RNA small subunit methyltransferase I"/>
    <property type="match status" value="1"/>
</dbReference>
<dbReference type="HAMAP" id="MF_01877">
    <property type="entry name" value="16SrRNA_methyltr_I"/>
    <property type="match status" value="1"/>
</dbReference>
<evidence type="ECO:0000256" key="7">
    <source>
        <dbReference type="SAM" id="MobiDB-lite"/>
    </source>
</evidence>
<reference evidence="10" key="1">
    <citation type="submission" date="2021-06" db="EMBL/GenBank/DDBJ databases">
        <title>Elioraea tepida, sp. nov., a moderately thermophilic aerobic anoxygenic phototrophic bacterium isolated from an alkaline siliceous hot spring mat community in Yellowstone National Park, WY, USA.</title>
        <authorList>
            <person name="Saini M.K."/>
            <person name="Yoshida S."/>
            <person name="Sebastian A."/>
            <person name="Hirose S."/>
            <person name="Hara E."/>
            <person name="Tamaki H."/>
            <person name="Soulier N.T."/>
            <person name="Albert I."/>
            <person name="Hanada S."/>
            <person name="Bryant D.A."/>
            <person name="Tank M."/>
        </authorList>
    </citation>
    <scope>NUCLEOTIDE SEQUENCE</scope>
    <source>
        <strain evidence="10">MS-P2</strain>
    </source>
</reference>
<dbReference type="PANTHER" id="PTHR46111">
    <property type="entry name" value="RIBOSOMAL RNA SMALL SUBUNIT METHYLTRANSFERASE I"/>
    <property type="match status" value="1"/>
</dbReference>
<dbReference type="AlphaFoldDB" id="A0A975U0L4"/>
<dbReference type="FunFam" id="3.30.950.10:FF:000002">
    <property type="entry name" value="Ribosomal RNA small subunit methyltransferase I"/>
    <property type="match status" value="1"/>
</dbReference>
<evidence type="ECO:0000256" key="2">
    <source>
        <dbReference type="ARBA" id="ARBA00022552"/>
    </source>
</evidence>
<feature type="region of interest" description="Disordered" evidence="7">
    <location>
        <begin position="1"/>
        <end position="25"/>
    </location>
</feature>
<dbReference type="NCBIfam" id="TIGR00096">
    <property type="entry name" value="16S rRNA (cytidine(1402)-2'-O)-methyltransferase"/>
    <property type="match status" value="1"/>
</dbReference>
<dbReference type="InterPro" id="IPR018063">
    <property type="entry name" value="SAM_MeTrfase_RsmI_CS"/>
</dbReference>
<dbReference type="Pfam" id="PF23016">
    <property type="entry name" value="RsmI_C"/>
    <property type="match status" value="1"/>
</dbReference>
<comment type="catalytic activity">
    <reaction evidence="6">
        <text>cytidine(1402) in 16S rRNA + S-adenosyl-L-methionine = 2'-O-methylcytidine(1402) in 16S rRNA + S-adenosyl-L-homocysteine + H(+)</text>
        <dbReference type="Rhea" id="RHEA:42924"/>
        <dbReference type="Rhea" id="RHEA-COMP:10285"/>
        <dbReference type="Rhea" id="RHEA-COMP:10286"/>
        <dbReference type="ChEBI" id="CHEBI:15378"/>
        <dbReference type="ChEBI" id="CHEBI:57856"/>
        <dbReference type="ChEBI" id="CHEBI:59789"/>
        <dbReference type="ChEBI" id="CHEBI:74495"/>
        <dbReference type="ChEBI" id="CHEBI:82748"/>
        <dbReference type="EC" id="2.1.1.198"/>
    </reaction>
</comment>
<dbReference type="Pfam" id="PF00590">
    <property type="entry name" value="TP_methylase"/>
    <property type="match status" value="1"/>
</dbReference>
<feature type="domain" description="Tetrapyrrole methylase" evidence="8">
    <location>
        <begin position="27"/>
        <end position="231"/>
    </location>
</feature>
<name>A0A975U0L4_9PROT</name>
<dbReference type="PROSITE" id="PS01296">
    <property type="entry name" value="RSMI"/>
    <property type="match status" value="1"/>
</dbReference>
<evidence type="ECO:0000256" key="6">
    <source>
        <dbReference type="HAMAP-Rule" id="MF_01877"/>
    </source>
</evidence>
<sequence length="305" mass="30638">MDGQDDSPADPLASTAGSADAAGPPGTLTLVATPIGNLSDMAPRGLAVLAAADVVLCEDTRVTAKLLAAAGLTRTLTAYHEHTERAMTPRVLEALAEGRRVALVSDAGMPLVSDPGYRLVSAAIAAGHRVTAVPGPSAALTALALSGLPPQPFLFLGFLPPKPGPRRARLETVRAAEAAGLAATLVLFEAPQRVASTLADLAAALGRRQASVARELTKLFEEVARGPLPDLAARFAAAPPRGEVTIVVAPAAGAEPASEAEVAARLRSALASGASVKDAAAMVAAATGRPRRAVYALALSIAAGG</sequence>
<evidence type="ECO:0000313" key="11">
    <source>
        <dbReference type="Proteomes" id="UP000694001"/>
    </source>
</evidence>
<evidence type="ECO:0000256" key="1">
    <source>
        <dbReference type="ARBA" id="ARBA00022490"/>
    </source>
</evidence>
<evidence type="ECO:0000259" key="9">
    <source>
        <dbReference type="Pfam" id="PF23016"/>
    </source>
</evidence>
<dbReference type="InterPro" id="IPR008189">
    <property type="entry name" value="rRNA_ssu_MeTfrase_I"/>
</dbReference>